<dbReference type="Pfam" id="PF00027">
    <property type="entry name" value="cNMP_binding"/>
    <property type="match status" value="1"/>
</dbReference>
<dbReference type="InterPro" id="IPR018488">
    <property type="entry name" value="cNMP-bd_CS"/>
</dbReference>
<dbReference type="FunFam" id="2.60.120.10:FF:000046">
    <property type="entry name" value="Cyclic nucleotide-gated cation channel alpha-4"/>
    <property type="match status" value="1"/>
</dbReference>
<keyword evidence="12" id="KW-1185">Reference proteome</keyword>
<evidence type="ECO:0000256" key="3">
    <source>
        <dbReference type="ARBA" id="ARBA00022692"/>
    </source>
</evidence>
<dbReference type="GO" id="GO:0030553">
    <property type="term" value="F:cGMP binding"/>
    <property type="evidence" value="ECO:0007669"/>
    <property type="project" value="TreeGrafter"/>
</dbReference>
<dbReference type="PROSITE" id="PS00889">
    <property type="entry name" value="CNMP_BINDING_2"/>
    <property type="match status" value="1"/>
</dbReference>
<keyword evidence="4" id="KW-1133">Transmembrane helix</keyword>
<keyword evidence="2" id="KW-0813">Transport</keyword>
<dbReference type="SMART" id="SM00100">
    <property type="entry name" value="cNMP"/>
    <property type="match status" value="1"/>
</dbReference>
<dbReference type="Proteomes" id="UP000518266">
    <property type="component" value="Unassembled WGS sequence"/>
</dbReference>
<dbReference type="GO" id="GO:0005222">
    <property type="term" value="F:intracellularly cAMP-activated cation channel activity"/>
    <property type="evidence" value="ECO:0007669"/>
    <property type="project" value="TreeGrafter"/>
</dbReference>
<keyword evidence="6" id="KW-0472">Membrane</keyword>
<dbReference type="Pfam" id="PF16526">
    <property type="entry name" value="CLZ"/>
    <property type="match status" value="1"/>
</dbReference>
<dbReference type="SUPFAM" id="SSF51206">
    <property type="entry name" value="cAMP-binding domain-like"/>
    <property type="match status" value="1"/>
</dbReference>
<feature type="compositionally biased region" description="Basic and acidic residues" evidence="9">
    <location>
        <begin position="145"/>
        <end position="159"/>
    </location>
</feature>
<dbReference type="PROSITE" id="PS50042">
    <property type="entry name" value="CNMP_BINDING_3"/>
    <property type="match status" value="1"/>
</dbReference>
<reference evidence="11 12" key="1">
    <citation type="submission" date="2020-03" db="EMBL/GenBank/DDBJ databases">
        <title>Dissostichus mawsoni Genome sequencing and assembly.</title>
        <authorList>
            <person name="Park H."/>
        </authorList>
    </citation>
    <scope>NUCLEOTIDE SEQUENCE [LARGE SCALE GENOMIC DNA]</scope>
    <source>
        <strain evidence="11">DM0001</strain>
        <tissue evidence="11">Muscle</tissue>
    </source>
</reference>
<dbReference type="InterPro" id="IPR014710">
    <property type="entry name" value="RmlC-like_jellyroll"/>
</dbReference>
<evidence type="ECO:0000256" key="6">
    <source>
        <dbReference type="ARBA" id="ARBA00023136"/>
    </source>
</evidence>
<feature type="region of interest" description="Disordered" evidence="9">
    <location>
        <begin position="137"/>
        <end position="170"/>
    </location>
</feature>
<keyword evidence="5" id="KW-0406">Ion transport</keyword>
<dbReference type="InterPro" id="IPR005821">
    <property type="entry name" value="Ion_trans_dom"/>
</dbReference>
<proteinExistence type="predicted"/>
<dbReference type="InterPro" id="IPR050866">
    <property type="entry name" value="CNG_cation_channel"/>
</dbReference>
<dbReference type="EMBL" id="JAAKFY010000018">
    <property type="protein sequence ID" value="KAF3843288.1"/>
    <property type="molecule type" value="Genomic_DNA"/>
</dbReference>
<dbReference type="InterPro" id="IPR000595">
    <property type="entry name" value="cNMP-bd_dom"/>
</dbReference>
<sequence length="998" mass="112537">MHCPRPAQQRSLGSAGSTLGSATGTCLLTFRTVAADACEQCVQDGVVVVAMQQDEAQEGFEEGRLGHAAQEKVQRGAHDGHEEAVVEVVQQLGADQGVSHLHHGVTELQRVHEQHERRHAHPVLPPQGVPVVSSDLNLPGQRGVESAEARRQHLGRGGEDSDETAVGRQRATDSWLAEAAMTSSSASRACCPMAPSRWMKGTRREKISRLVEPCWAGAARNNISRTTGCRAMDTQIWGGFTDTSSQQPQQGVVDGRVLQQRLLGLSDEHLKQLEQRPLAVWVQAAAEVPLNQRLQNILGDHQLQDGAHGCHVGHALWALSGPLLCQQTQHLVGVIPHCRQVIAGGGRLLLLQHPRDLSKGTWFSNTMRQVSGSAVQGLEGAALRPDRLPGPRGFNLLSQLILDSLLFVVTHCLYDVQRKTSLVFLGEERIPRGHLTSVVLFFHGDLHHQAELRTCFTTIAFNYLPVWMTLDYVADLMYLVDMIITVHTGYLDQGILIKDLAHLKNRYLRSKHFLRDLVSLLPTDFLYFVFGLETPMVRINRLVRIPRLDEALDRMETRTSYPNTFRITKLMIYIFYIGFGSDRWVYPNITKPEFASMRRQYFYCFWFSAQIFTTVGDTPLPKREEEYLFMIADLLIAVLVFASIVGNVGNVITSLRDRDNVFFPNHELVKAYLRSHHISKELRQRIDNWYQHLHINKKIMREKEILEQLPLHLRTEIAVSVHLPTLSKVTIFQSCEKSLLEELVLKLTPQVFSPGEYVCRKGDVGHEMYIIREGKLAVVADDGVTEYAVLTDSNFFGEISILNIKGNKSGNRRTANIRSIGYSDLFSLSKEDLTDVLSEFPAAKRHLEEKGRQILTKMGMLEDTGEEKEGEEDNVEKKINTLESNLEILQTKLARLMMELESSNRKMQARVEQLELEVAALENQPLEDEEERIKRELRGEGEGEEVGWEREEAEGEEEEGLDAKVKKEEQGEDGNELTKDGDGESTKSTEGDVEKMWR</sequence>
<dbReference type="GO" id="GO:0005223">
    <property type="term" value="F:intracellularly cGMP-activated cation channel activity"/>
    <property type="evidence" value="ECO:0007669"/>
    <property type="project" value="TreeGrafter"/>
</dbReference>
<evidence type="ECO:0000256" key="5">
    <source>
        <dbReference type="ARBA" id="ARBA00023065"/>
    </source>
</evidence>
<feature type="domain" description="Cyclic nucleotide-binding" evidence="10">
    <location>
        <begin position="731"/>
        <end position="845"/>
    </location>
</feature>
<dbReference type="SUPFAM" id="SSF81324">
    <property type="entry name" value="Voltage-gated potassium channels"/>
    <property type="match status" value="1"/>
</dbReference>
<feature type="compositionally biased region" description="Basic and acidic residues" evidence="9">
    <location>
        <begin position="931"/>
        <end position="941"/>
    </location>
</feature>
<evidence type="ECO:0000256" key="2">
    <source>
        <dbReference type="ARBA" id="ARBA00022448"/>
    </source>
</evidence>
<keyword evidence="8" id="KW-0407">Ion channel</keyword>
<dbReference type="Gene3D" id="1.10.287.70">
    <property type="match status" value="1"/>
</dbReference>
<evidence type="ECO:0000256" key="4">
    <source>
        <dbReference type="ARBA" id="ARBA00022989"/>
    </source>
</evidence>
<evidence type="ECO:0000313" key="11">
    <source>
        <dbReference type="EMBL" id="KAF3843288.1"/>
    </source>
</evidence>
<gene>
    <name evidence="11" type="ORF">F7725_002137</name>
</gene>
<dbReference type="GO" id="GO:0044877">
    <property type="term" value="F:protein-containing complex binding"/>
    <property type="evidence" value="ECO:0007669"/>
    <property type="project" value="TreeGrafter"/>
</dbReference>
<feature type="compositionally biased region" description="Acidic residues" evidence="9">
    <location>
        <begin position="942"/>
        <end position="960"/>
    </location>
</feature>
<dbReference type="GO" id="GO:0005886">
    <property type="term" value="C:plasma membrane"/>
    <property type="evidence" value="ECO:0007669"/>
    <property type="project" value="TreeGrafter"/>
</dbReference>
<dbReference type="Pfam" id="PF00520">
    <property type="entry name" value="Ion_trans"/>
    <property type="match status" value="1"/>
</dbReference>
<dbReference type="Gene3D" id="1.20.5.300">
    <property type="match status" value="1"/>
</dbReference>
<organism evidence="11 12">
    <name type="scientific">Dissostichus mawsoni</name>
    <name type="common">Antarctic cod</name>
    <dbReference type="NCBI Taxonomy" id="36200"/>
    <lineage>
        <taxon>Eukaryota</taxon>
        <taxon>Metazoa</taxon>
        <taxon>Chordata</taxon>
        <taxon>Craniata</taxon>
        <taxon>Vertebrata</taxon>
        <taxon>Euteleostomi</taxon>
        <taxon>Actinopterygii</taxon>
        <taxon>Neopterygii</taxon>
        <taxon>Teleostei</taxon>
        <taxon>Neoteleostei</taxon>
        <taxon>Acanthomorphata</taxon>
        <taxon>Eupercaria</taxon>
        <taxon>Perciformes</taxon>
        <taxon>Notothenioidei</taxon>
        <taxon>Nototheniidae</taxon>
        <taxon>Dissostichus</taxon>
    </lineage>
</organism>
<keyword evidence="3" id="KW-0812">Transmembrane</keyword>
<evidence type="ECO:0000256" key="1">
    <source>
        <dbReference type="ARBA" id="ARBA00004141"/>
    </source>
</evidence>
<protein>
    <recommendedName>
        <fullName evidence="10">Cyclic nucleotide-binding domain-containing protein</fullName>
    </recommendedName>
</protein>
<dbReference type="InterPro" id="IPR032406">
    <property type="entry name" value="CLZ_dom"/>
</dbReference>
<dbReference type="GO" id="GO:0017071">
    <property type="term" value="C:intracellular cyclic nucleotide activated cation channel complex"/>
    <property type="evidence" value="ECO:0007669"/>
    <property type="project" value="TreeGrafter"/>
</dbReference>
<feature type="compositionally biased region" description="Basic and acidic residues" evidence="9">
    <location>
        <begin position="976"/>
        <end position="998"/>
    </location>
</feature>
<dbReference type="PANTHER" id="PTHR45638:SF2">
    <property type="entry name" value="CYCLIC NUCLEOTIDE-GATED CATION CHANNEL ALPHA-4"/>
    <property type="match status" value="1"/>
</dbReference>
<evidence type="ECO:0000256" key="7">
    <source>
        <dbReference type="ARBA" id="ARBA00023286"/>
    </source>
</evidence>
<dbReference type="FunFam" id="1.10.287.630:FF:000001">
    <property type="entry name" value="Cyclic nucleotide-gated channel alpha 3"/>
    <property type="match status" value="1"/>
</dbReference>
<dbReference type="OrthoDB" id="421226at2759"/>
<comment type="caution">
    <text evidence="11">The sequence shown here is derived from an EMBL/GenBank/DDBJ whole genome shotgun (WGS) entry which is preliminary data.</text>
</comment>
<evidence type="ECO:0000256" key="8">
    <source>
        <dbReference type="ARBA" id="ARBA00023303"/>
    </source>
</evidence>
<keyword evidence="7" id="KW-1071">Ligand-gated ion channel</keyword>
<feature type="region of interest" description="Disordered" evidence="9">
    <location>
        <begin position="922"/>
        <end position="998"/>
    </location>
</feature>
<dbReference type="InterPro" id="IPR018490">
    <property type="entry name" value="cNMP-bd_dom_sf"/>
</dbReference>
<dbReference type="AlphaFoldDB" id="A0A7J5Y4M9"/>
<evidence type="ECO:0000256" key="9">
    <source>
        <dbReference type="SAM" id="MobiDB-lite"/>
    </source>
</evidence>
<comment type="subcellular location">
    <subcellularLocation>
        <location evidence="1">Membrane</location>
        <topology evidence="1">Multi-pass membrane protein</topology>
    </subcellularLocation>
</comment>
<name>A0A7J5Y4M9_DISMA</name>
<evidence type="ECO:0000259" key="10">
    <source>
        <dbReference type="PROSITE" id="PS50042"/>
    </source>
</evidence>
<dbReference type="Gene3D" id="1.10.287.630">
    <property type="entry name" value="Helix hairpin bin"/>
    <property type="match status" value="1"/>
</dbReference>
<dbReference type="PANTHER" id="PTHR45638">
    <property type="entry name" value="CYCLIC NUCLEOTIDE-GATED CATION CHANNEL SUBUNIT A"/>
    <property type="match status" value="1"/>
</dbReference>
<dbReference type="PROSITE" id="PS00888">
    <property type="entry name" value="CNMP_BINDING_1"/>
    <property type="match status" value="1"/>
</dbReference>
<dbReference type="CDD" id="cd00038">
    <property type="entry name" value="CAP_ED"/>
    <property type="match status" value="1"/>
</dbReference>
<accession>A0A7J5Y4M9</accession>
<dbReference type="Gene3D" id="2.60.120.10">
    <property type="entry name" value="Jelly Rolls"/>
    <property type="match status" value="1"/>
</dbReference>
<evidence type="ECO:0000313" key="12">
    <source>
        <dbReference type="Proteomes" id="UP000518266"/>
    </source>
</evidence>